<dbReference type="Pfam" id="PF00686">
    <property type="entry name" value="CBM_20"/>
    <property type="match status" value="1"/>
</dbReference>
<feature type="domain" description="CBM20" evidence="6">
    <location>
        <begin position="390"/>
        <end position="480"/>
    </location>
</feature>
<feature type="non-terminal residue" evidence="7">
    <location>
        <position position="480"/>
    </location>
</feature>
<dbReference type="EMBL" id="WNVG01000099">
    <property type="protein sequence ID" value="MDZ5033950.1"/>
    <property type="molecule type" value="Genomic_DNA"/>
</dbReference>
<evidence type="ECO:0000256" key="1">
    <source>
        <dbReference type="ARBA" id="ARBA00001913"/>
    </source>
</evidence>
<dbReference type="GO" id="GO:0003824">
    <property type="term" value="F:catalytic activity"/>
    <property type="evidence" value="ECO:0007669"/>
    <property type="project" value="InterPro"/>
</dbReference>
<dbReference type="CDD" id="cd00604">
    <property type="entry name" value="IPT_CGTD"/>
    <property type="match status" value="1"/>
</dbReference>
<evidence type="ECO:0000256" key="4">
    <source>
        <dbReference type="ARBA" id="ARBA00022729"/>
    </source>
</evidence>
<keyword evidence="5" id="KW-0106">Calcium</keyword>
<dbReference type="Gene3D" id="2.60.40.1180">
    <property type="entry name" value="Golgi alpha-mannosidase II"/>
    <property type="match status" value="1"/>
</dbReference>
<dbReference type="SMART" id="SM00632">
    <property type="entry name" value="Aamy_C"/>
    <property type="match status" value="1"/>
</dbReference>
<dbReference type="InterPro" id="IPR002044">
    <property type="entry name" value="CBM20"/>
</dbReference>
<dbReference type="AlphaFoldDB" id="A0AAW9J3C3"/>
<reference evidence="7" key="1">
    <citation type="submission" date="2019-11" db="EMBL/GenBank/DDBJ databases">
        <title>Characterization of Clostridium perfringens isolates from swine manure treated agricultural soils.</title>
        <authorList>
            <person name="Wushke S.T."/>
        </authorList>
    </citation>
    <scope>NUCLEOTIDE SEQUENCE</scope>
    <source>
        <strain evidence="7">X15</strain>
    </source>
</reference>
<dbReference type="RefSeq" id="WP_322412484.1">
    <property type="nucleotide sequence ID" value="NZ_WNVG01000099.1"/>
</dbReference>
<dbReference type="InterPro" id="IPR017853">
    <property type="entry name" value="GH"/>
</dbReference>
<dbReference type="PROSITE" id="PS51166">
    <property type="entry name" value="CBM20"/>
    <property type="match status" value="1"/>
</dbReference>
<dbReference type="SUPFAM" id="SSF51445">
    <property type="entry name" value="(Trans)glycosidases"/>
    <property type="match status" value="1"/>
</dbReference>
<dbReference type="InterPro" id="IPR006047">
    <property type="entry name" value="GH13_cat_dom"/>
</dbReference>
<dbReference type="Pfam" id="PF02806">
    <property type="entry name" value="Alpha-amylase_C"/>
    <property type="match status" value="1"/>
</dbReference>
<evidence type="ECO:0000256" key="2">
    <source>
        <dbReference type="ARBA" id="ARBA00008061"/>
    </source>
</evidence>
<dbReference type="Gene3D" id="2.60.40.10">
    <property type="entry name" value="Immunoglobulins"/>
    <property type="match status" value="2"/>
</dbReference>
<evidence type="ECO:0000256" key="5">
    <source>
        <dbReference type="ARBA" id="ARBA00022837"/>
    </source>
</evidence>
<name>A0AAW9J3C3_CLOPF</name>
<dbReference type="GO" id="GO:0005975">
    <property type="term" value="P:carbohydrate metabolic process"/>
    <property type="evidence" value="ECO:0007669"/>
    <property type="project" value="InterPro"/>
</dbReference>
<proteinExistence type="inferred from homology"/>
<dbReference type="Pfam" id="PF01833">
    <property type="entry name" value="TIG"/>
    <property type="match status" value="1"/>
</dbReference>
<dbReference type="InterPro" id="IPR013784">
    <property type="entry name" value="Carb-bd-like_fold"/>
</dbReference>
<dbReference type="InterPro" id="IPR013783">
    <property type="entry name" value="Ig-like_fold"/>
</dbReference>
<comment type="caution">
    <text evidence="7">The sequence shown here is derived from an EMBL/GenBank/DDBJ whole genome shotgun (WGS) entry which is preliminary data.</text>
</comment>
<keyword evidence="3" id="KW-0479">Metal-binding</keyword>
<dbReference type="GO" id="GO:0046872">
    <property type="term" value="F:metal ion binding"/>
    <property type="evidence" value="ECO:0007669"/>
    <property type="project" value="UniProtKB-KW"/>
</dbReference>
<feature type="non-terminal residue" evidence="7">
    <location>
        <position position="1"/>
    </location>
</feature>
<dbReference type="Proteomes" id="UP001289066">
    <property type="component" value="Unassembled WGS sequence"/>
</dbReference>
<dbReference type="SUPFAM" id="SSF51011">
    <property type="entry name" value="Glycosyl hydrolase domain"/>
    <property type="match status" value="1"/>
</dbReference>
<sequence length="480" mass="52909">LEDGIYRNLYDLADLNHLNSTVDSYFKAAIKLWLDMGIDGIRMDAVKHMPFEWQKSFMDTIYSYRPVFTFGEWFLGVGEVDPNNSSFANNNGMSLLDFRYAQTVRQVFRDKKSNMYALDSMFTSTATDYEHINDQVIFVDNHDMDRFSTSNNNTSVDQALVLTLTSRGVPAIYYGTEQYMNGDGDPYNRGMMSGFNTNTNAYQIIKALSPLRQSNSALGYGDTKQKWINNDVYIYERKFGDDVVVVALNKGSSSVNISGLVTSLPSGNYSDVLGKTVNGNDIVVNKGAVNNFNLAGNSAAVWSYNTNTSTPNIGNVAHPMAKVGQEVVITGEGFGSGKGTVRFGNVAAEVVSWSDNEIKVKVPNVPAGKVAVSLRTAGGIESNIYGNYDVVSGDLVTVRFVVKNATTNLGENLYLVGSVPELGSWNASKAIGALYNQVVYKYPTWYYDVSVPAGTRIEYKFIKKNGTLVTWESGNNHVYT</sequence>
<keyword evidence="4" id="KW-0732">Signal</keyword>
<dbReference type="PANTHER" id="PTHR10357:SF215">
    <property type="entry name" value="ALPHA-AMYLASE 1"/>
    <property type="match status" value="1"/>
</dbReference>
<protein>
    <submittedName>
        <fullName evidence="7">Alpha-amylase</fullName>
    </submittedName>
</protein>
<evidence type="ECO:0000256" key="3">
    <source>
        <dbReference type="ARBA" id="ARBA00022723"/>
    </source>
</evidence>
<dbReference type="SMART" id="SM01065">
    <property type="entry name" value="CBM_2"/>
    <property type="match status" value="1"/>
</dbReference>
<evidence type="ECO:0000313" key="8">
    <source>
        <dbReference type="Proteomes" id="UP001289066"/>
    </source>
</evidence>
<dbReference type="SUPFAM" id="SSF81296">
    <property type="entry name" value="E set domains"/>
    <property type="match status" value="1"/>
</dbReference>
<dbReference type="GO" id="GO:2001070">
    <property type="term" value="F:starch binding"/>
    <property type="evidence" value="ECO:0007669"/>
    <property type="project" value="InterPro"/>
</dbReference>
<dbReference type="InterPro" id="IPR006048">
    <property type="entry name" value="A-amylase/branching_C"/>
</dbReference>
<dbReference type="SUPFAM" id="SSF49452">
    <property type="entry name" value="Starch-binding domain-like"/>
    <property type="match status" value="1"/>
</dbReference>
<evidence type="ECO:0000259" key="6">
    <source>
        <dbReference type="PROSITE" id="PS51166"/>
    </source>
</evidence>
<dbReference type="Gene3D" id="3.20.20.80">
    <property type="entry name" value="Glycosidases"/>
    <property type="match status" value="1"/>
</dbReference>
<comment type="similarity">
    <text evidence="2">Belongs to the glycosyl hydrolase 13 family.</text>
</comment>
<dbReference type="InterPro" id="IPR014756">
    <property type="entry name" value="Ig_E-set"/>
</dbReference>
<evidence type="ECO:0000313" key="7">
    <source>
        <dbReference type="EMBL" id="MDZ5033950.1"/>
    </source>
</evidence>
<dbReference type="SMART" id="SM00642">
    <property type="entry name" value="Aamy"/>
    <property type="match status" value="1"/>
</dbReference>
<dbReference type="InterPro" id="IPR002909">
    <property type="entry name" value="IPT_dom"/>
</dbReference>
<dbReference type="InterPro" id="IPR013780">
    <property type="entry name" value="Glyco_hydro_b"/>
</dbReference>
<dbReference type="InterPro" id="IPR031319">
    <property type="entry name" value="A-amylase_C"/>
</dbReference>
<dbReference type="PANTHER" id="PTHR10357">
    <property type="entry name" value="ALPHA-AMYLASE FAMILY MEMBER"/>
    <property type="match status" value="1"/>
</dbReference>
<accession>A0AAW9J3C3</accession>
<organism evidence="7 8">
    <name type="scientific">Clostridium perfringens</name>
    <dbReference type="NCBI Taxonomy" id="1502"/>
    <lineage>
        <taxon>Bacteria</taxon>
        <taxon>Bacillati</taxon>
        <taxon>Bacillota</taxon>
        <taxon>Clostridia</taxon>
        <taxon>Eubacteriales</taxon>
        <taxon>Clostridiaceae</taxon>
        <taxon>Clostridium</taxon>
    </lineage>
</organism>
<dbReference type="Pfam" id="PF00128">
    <property type="entry name" value="Alpha-amylase"/>
    <property type="match status" value="1"/>
</dbReference>
<comment type="cofactor">
    <cofactor evidence="1">
        <name>Ca(2+)</name>
        <dbReference type="ChEBI" id="CHEBI:29108"/>
    </cofactor>
</comment>
<gene>
    <name evidence="7" type="ORF">GNF81_14450</name>
</gene>